<keyword evidence="10" id="KW-1185">Reference proteome</keyword>
<dbReference type="Gene3D" id="1.10.510.10">
    <property type="entry name" value="Transferase(Phosphotransferase) domain 1"/>
    <property type="match status" value="1"/>
</dbReference>
<comment type="catalytic activity">
    <reaction evidence="8">
        <text>L-seryl-[protein] + ATP = O-phospho-L-seryl-[protein] + ADP + H(+)</text>
        <dbReference type="Rhea" id="RHEA:17989"/>
        <dbReference type="Rhea" id="RHEA-COMP:9863"/>
        <dbReference type="Rhea" id="RHEA-COMP:11604"/>
        <dbReference type="ChEBI" id="CHEBI:15378"/>
        <dbReference type="ChEBI" id="CHEBI:29999"/>
        <dbReference type="ChEBI" id="CHEBI:30616"/>
        <dbReference type="ChEBI" id="CHEBI:83421"/>
        <dbReference type="ChEBI" id="CHEBI:456216"/>
        <dbReference type="EC" id="2.7.11.1"/>
    </reaction>
</comment>
<protein>
    <recommendedName>
        <fullName evidence="1">non-specific serine/threonine protein kinase</fullName>
        <ecNumber evidence="1">2.7.11.1</ecNumber>
    </recommendedName>
</protein>
<evidence type="ECO:0000256" key="3">
    <source>
        <dbReference type="ARBA" id="ARBA00022679"/>
    </source>
</evidence>
<evidence type="ECO:0000256" key="2">
    <source>
        <dbReference type="ARBA" id="ARBA00022527"/>
    </source>
</evidence>
<accession>A0A9P5ZDS0</accession>
<keyword evidence="3" id="KW-0808">Transferase</keyword>
<reference evidence="9" key="1">
    <citation type="submission" date="2020-11" db="EMBL/GenBank/DDBJ databases">
        <authorList>
            <consortium name="DOE Joint Genome Institute"/>
            <person name="Ahrendt S."/>
            <person name="Riley R."/>
            <person name="Andreopoulos W."/>
            <person name="Labutti K."/>
            <person name="Pangilinan J."/>
            <person name="Ruiz-Duenas F.J."/>
            <person name="Barrasa J.M."/>
            <person name="Sanchez-Garcia M."/>
            <person name="Camarero S."/>
            <person name="Miyauchi S."/>
            <person name="Serrano A."/>
            <person name="Linde D."/>
            <person name="Babiker R."/>
            <person name="Drula E."/>
            <person name="Ayuso-Fernandez I."/>
            <person name="Pacheco R."/>
            <person name="Padilla G."/>
            <person name="Ferreira P."/>
            <person name="Barriuso J."/>
            <person name="Kellner H."/>
            <person name="Castanera R."/>
            <person name="Alfaro M."/>
            <person name="Ramirez L."/>
            <person name="Pisabarro A.G."/>
            <person name="Kuo A."/>
            <person name="Tritt A."/>
            <person name="Lipzen A."/>
            <person name="He G."/>
            <person name="Yan M."/>
            <person name="Ng V."/>
            <person name="Cullen D."/>
            <person name="Martin F."/>
            <person name="Rosso M.-N."/>
            <person name="Henrissat B."/>
            <person name="Hibbett D."/>
            <person name="Martinez A.T."/>
            <person name="Grigoriev I.V."/>
        </authorList>
    </citation>
    <scope>NUCLEOTIDE SEQUENCE</scope>
    <source>
        <strain evidence="9">CIRM-BRFM 674</strain>
    </source>
</reference>
<sequence length="321" mass="36928">MALLPKLGRHFPLSRLGLPAQYYYPVRIGQLFNSEYRVIGKLGYGGYSTTAWLFKICTHDAPAVKRKLEIFRYFNTLSTANLGGLLVRTMLEEFDPLSANIAHFRSAFRNRRLPLPLMKLLLVYILHGVDFLHTEAKVTHGGTYGRPIFGFTISALEEFEREEQTDPSPRKIDHLERVIYTSRELVPKEFGHPVLCNFGETRLGQSTYTDRIQPFQYRAPENEKVNIWNVGVMDIFEDKNMLETRGGPKNERSNLLRLAHMIVLLVAPLQDLVRGTRHTPWRYFDAGGDVFIIMANWKDEVEIPDTILESLEEKLDGEDKA</sequence>
<name>A0A9P5ZDS0_9AGAR</name>
<dbReference type="AlphaFoldDB" id="A0A9P5ZDS0"/>
<dbReference type="SUPFAM" id="SSF56112">
    <property type="entry name" value="Protein kinase-like (PK-like)"/>
    <property type="match status" value="1"/>
</dbReference>
<evidence type="ECO:0000313" key="9">
    <source>
        <dbReference type="EMBL" id="KAF9484081.1"/>
    </source>
</evidence>
<organism evidence="9 10">
    <name type="scientific">Pholiota conissans</name>
    <dbReference type="NCBI Taxonomy" id="109636"/>
    <lineage>
        <taxon>Eukaryota</taxon>
        <taxon>Fungi</taxon>
        <taxon>Dikarya</taxon>
        <taxon>Basidiomycota</taxon>
        <taxon>Agaricomycotina</taxon>
        <taxon>Agaricomycetes</taxon>
        <taxon>Agaricomycetidae</taxon>
        <taxon>Agaricales</taxon>
        <taxon>Agaricineae</taxon>
        <taxon>Strophariaceae</taxon>
        <taxon>Pholiota</taxon>
    </lineage>
</organism>
<dbReference type="GO" id="GO:0050684">
    <property type="term" value="P:regulation of mRNA processing"/>
    <property type="evidence" value="ECO:0007669"/>
    <property type="project" value="TreeGrafter"/>
</dbReference>
<dbReference type="GO" id="GO:0000245">
    <property type="term" value="P:spliceosomal complex assembly"/>
    <property type="evidence" value="ECO:0007669"/>
    <property type="project" value="TreeGrafter"/>
</dbReference>
<proteinExistence type="predicted"/>
<evidence type="ECO:0000256" key="6">
    <source>
        <dbReference type="ARBA" id="ARBA00022840"/>
    </source>
</evidence>
<dbReference type="GO" id="GO:0005634">
    <property type="term" value="C:nucleus"/>
    <property type="evidence" value="ECO:0007669"/>
    <property type="project" value="TreeGrafter"/>
</dbReference>
<keyword evidence="2" id="KW-0723">Serine/threonine-protein kinase</keyword>
<evidence type="ECO:0000256" key="5">
    <source>
        <dbReference type="ARBA" id="ARBA00022777"/>
    </source>
</evidence>
<keyword evidence="5" id="KW-0418">Kinase</keyword>
<evidence type="ECO:0000313" key="10">
    <source>
        <dbReference type="Proteomes" id="UP000807469"/>
    </source>
</evidence>
<dbReference type="GO" id="GO:0005737">
    <property type="term" value="C:cytoplasm"/>
    <property type="evidence" value="ECO:0007669"/>
    <property type="project" value="TreeGrafter"/>
</dbReference>
<dbReference type="GO" id="GO:0005524">
    <property type="term" value="F:ATP binding"/>
    <property type="evidence" value="ECO:0007669"/>
    <property type="project" value="UniProtKB-KW"/>
</dbReference>
<dbReference type="EMBL" id="MU155147">
    <property type="protein sequence ID" value="KAF9484081.1"/>
    <property type="molecule type" value="Genomic_DNA"/>
</dbReference>
<dbReference type="PANTHER" id="PTHR47634:SF9">
    <property type="entry name" value="PROTEIN KINASE DOMAIN-CONTAINING PROTEIN-RELATED"/>
    <property type="match status" value="1"/>
</dbReference>
<comment type="catalytic activity">
    <reaction evidence="7">
        <text>L-threonyl-[protein] + ATP = O-phospho-L-threonyl-[protein] + ADP + H(+)</text>
        <dbReference type="Rhea" id="RHEA:46608"/>
        <dbReference type="Rhea" id="RHEA-COMP:11060"/>
        <dbReference type="Rhea" id="RHEA-COMP:11605"/>
        <dbReference type="ChEBI" id="CHEBI:15378"/>
        <dbReference type="ChEBI" id="CHEBI:30013"/>
        <dbReference type="ChEBI" id="CHEBI:30616"/>
        <dbReference type="ChEBI" id="CHEBI:61977"/>
        <dbReference type="ChEBI" id="CHEBI:456216"/>
        <dbReference type="EC" id="2.7.11.1"/>
    </reaction>
</comment>
<dbReference type="GO" id="GO:0004674">
    <property type="term" value="F:protein serine/threonine kinase activity"/>
    <property type="evidence" value="ECO:0007669"/>
    <property type="project" value="UniProtKB-KW"/>
</dbReference>
<dbReference type="InterPro" id="IPR051334">
    <property type="entry name" value="SRPK"/>
</dbReference>
<comment type="caution">
    <text evidence="9">The sequence shown here is derived from an EMBL/GenBank/DDBJ whole genome shotgun (WGS) entry which is preliminary data.</text>
</comment>
<evidence type="ECO:0000256" key="7">
    <source>
        <dbReference type="ARBA" id="ARBA00047899"/>
    </source>
</evidence>
<dbReference type="OrthoDB" id="5979581at2759"/>
<gene>
    <name evidence="9" type="ORF">BDN70DRAFT_903846</name>
</gene>
<keyword evidence="6" id="KW-0067">ATP-binding</keyword>
<keyword evidence="4" id="KW-0547">Nucleotide-binding</keyword>
<dbReference type="Gene3D" id="3.30.200.20">
    <property type="entry name" value="Phosphorylase Kinase, domain 1"/>
    <property type="match status" value="1"/>
</dbReference>
<dbReference type="Proteomes" id="UP000807469">
    <property type="component" value="Unassembled WGS sequence"/>
</dbReference>
<evidence type="ECO:0000256" key="4">
    <source>
        <dbReference type="ARBA" id="ARBA00022741"/>
    </source>
</evidence>
<dbReference type="EC" id="2.7.11.1" evidence="1"/>
<dbReference type="PANTHER" id="PTHR47634">
    <property type="entry name" value="PROTEIN KINASE DOMAIN-CONTAINING PROTEIN-RELATED"/>
    <property type="match status" value="1"/>
</dbReference>
<dbReference type="InterPro" id="IPR011009">
    <property type="entry name" value="Kinase-like_dom_sf"/>
</dbReference>
<evidence type="ECO:0000256" key="1">
    <source>
        <dbReference type="ARBA" id="ARBA00012513"/>
    </source>
</evidence>
<evidence type="ECO:0000256" key="8">
    <source>
        <dbReference type="ARBA" id="ARBA00048679"/>
    </source>
</evidence>